<name>A0A9D1J129_9FIRM</name>
<comment type="caution">
    <text evidence="1">The sequence shown here is derived from an EMBL/GenBank/DDBJ whole genome shotgun (WGS) entry which is preliminary data.</text>
</comment>
<dbReference type="AlphaFoldDB" id="A0A9D1J129"/>
<dbReference type="EMBL" id="DVHF01000050">
    <property type="protein sequence ID" value="HIR56858.1"/>
    <property type="molecule type" value="Genomic_DNA"/>
</dbReference>
<sequence>MASDVSIGCRFLLEKGFVKRNIPVFGNFRPFSAEISHIFEISFKYLDDA</sequence>
<protein>
    <submittedName>
        <fullName evidence="1">Uncharacterized protein</fullName>
    </submittedName>
</protein>
<reference evidence="1" key="2">
    <citation type="journal article" date="2021" name="PeerJ">
        <title>Extensive microbial diversity within the chicken gut microbiome revealed by metagenomics and culture.</title>
        <authorList>
            <person name="Gilroy R."/>
            <person name="Ravi A."/>
            <person name="Getino M."/>
            <person name="Pursley I."/>
            <person name="Horton D.L."/>
            <person name="Alikhan N.F."/>
            <person name="Baker D."/>
            <person name="Gharbi K."/>
            <person name="Hall N."/>
            <person name="Watson M."/>
            <person name="Adriaenssens E.M."/>
            <person name="Foster-Nyarko E."/>
            <person name="Jarju S."/>
            <person name="Secka A."/>
            <person name="Antonio M."/>
            <person name="Oren A."/>
            <person name="Chaudhuri R.R."/>
            <person name="La Ragione R."/>
            <person name="Hildebrand F."/>
            <person name="Pallen M.J."/>
        </authorList>
    </citation>
    <scope>NUCLEOTIDE SEQUENCE</scope>
    <source>
        <strain evidence="1">ChiSjej1B19-7085</strain>
    </source>
</reference>
<dbReference type="Proteomes" id="UP000886785">
    <property type="component" value="Unassembled WGS sequence"/>
</dbReference>
<evidence type="ECO:0000313" key="1">
    <source>
        <dbReference type="EMBL" id="HIR56858.1"/>
    </source>
</evidence>
<gene>
    <name evidence="1" type="ORF">IAA54_04255</name>
</gene>
<proteinExistence type="predicted"/>
<organism evidence="1 2">
    <name type="scientific">Candidatus Gallacutalibacter pullicola</name>
    <dbReference type="NCBI Taxonomy" id="2840830"/>
    <lineage>
        <taxon>Bacteria</taxon>
        <taxon>Bacillati</taxon>
        <taxon>Bacillota</taxon>
        <taxon>Clostridia</taxon>
        <taxon>Eubacteriales</taxon>
        <taxon>Candidatus Gallacutalibacter</taxon>
    </lineage>
</organism>
<reference evidence="1" key="1">
    <citation type="submission" date="2020-10" db="EMBL/GenBank/DDBJ databases">
        <authorList>
            <person name="Gilroy R."/>
        </authorList>
    </citation>
    <scope>NUCLEOTIDE SEQUENCE</scope>
    <source>
        <strain evidence="1">ChiSjej1B19-7085</strain>
    </source>
</reference>
<accession>A0A9D1J129</accession>
<evidence type="ECO:0000313" key="2">
    <source>
        <dbReference type="Proteomes" id="UP000886785"/>
    </source>
</evidence>